<keyword evidence="1 2" id="KW-0560">Oxidoreductase</keyword>
<dbReference type="GO" id="GO:0003714">
    <property type="term" value="F:transcription corepressor activity"/>
    <property type="evidence" value="ECO:0007669"/>
    <property type="project" value="InterPro"/>
</dbReference>
<name>U3ACF3_9EURY</name>
<dbReference type="Gene3D" id="3.40.50.720">
    <property type="entry name" value="NAD(P)-binding Rossmann-like Domain"/>
    <property type="match status" value="2"/>
</dbReference>
<reference evidence="5 6" key="1">
    <citation type="submission" date="2013-09" db="EMBL/GenBank/DDBJ databases">
        <title>Whole genome sequencing of Halarchaeum acidiphilum strain MH1-52-1.</title>
        <authorList>
            <person name="Shimane Y."/>
            <person name="Minegishi H."/>
            <person name="Nishi S."/>
            <person name="Echigo A."/>
            <person name="Shuto A."/>
            <person name="Konishi M."/>
            <person name="Ito T."/>
            <person name="Ohkuma M."/>
            <person name="Ohta Y."/>
            <person name="Nagano Y."/>
            <person name="Tsubouchi T."/>
            <person name="Mori K."/>
            <person name="Usui K."/>
            <person name="Kamekura M."/>
            <person name="Usami R."/>
            <person name="Takaki Y."/>
            <person name="Hatada Y."/>
        </authorList>
    </citation>
    <scope>NUCLEOTIDE SEQUENCE [LARGE SCALE GENOMIC DNA]</scope>
    <source>
        <strain evidence="5 6">JCM 16109</strain>
    </source>
</reference>
<protein>
    <submittedName>
        <fullName evidence="5">D-3-phosphoglycerate dehydrogenase</fullName>
    </submittedName>
</protein>
<sequence length="319" mass="34042">MTSVVLDDDPKIEPERFRERLDADVDVASMPDAESFRSAVRERDAEAVVTNGAIDVTADVLAGLDSLSVLGQTSIGFDNVDVEAAADVGVTVLHAPGYCVDEVATHAVSLLLACVRDVVAHDRRVRDGTWDDRAGRDVHRLRDDTVGLVAFGDIASAAAERLRGFGVDVISYDPYVDADAMADHGVEKVDAAGLRERADHLSVHAPLTEETRGLVDVEWIDALPERGVVVNTGRGGVVDEDALCAALDRGGVAAAGLDVFESEPPWGSPLLEREDVIATPHSGWFSVESKRDANVTVAEDLARVFAGGVPENDVVPDEW</sequence>
<comment type="similarity">
    <text evidence="2">Belongs to the D-isomer specific 2-hydroxyacid dehydrogenase family.</text>
</comment>
<gene>
    <name evidence="5" type="ORF">MBEHAL_1213</name>
</gene>
<dbReference type="OrthoDB" id="34275at2157"/>
<dbReference type="Pfam" id="PF00389">
    <property type="entry name" value="2-Hacid_dh"/>
    <property type="match status" value="1"/>
</dbReference>
<dbReference type="InterPro" id="IPR043322">
    <property type="entry name" value="CtBP"/>
</dbReference>
<dbReference type="InterPro" id="IPR006140">
    <property type="entry name" value="D-isomer_DH_NAD-bd"/>
</dbReference>
<feature type="domain" description="D-isomer specific 2-hydroxyacid dehydrogenase NAD-binding" evidence="4">
    <location>
        <begin position="108"/>
        <end position="283"/>
    </location>
</feature>
<keyword evidence="6" id="KW-1185">Reference proteome</keyword>
<dbReference type="InterPro" id="IPR006139">
    <property type="entry name" value="D-isomer_2_OHA_DH_cat_dom"/>
</dbReference>
<evidence type="ECO:0000259" key="3">
    <source>
        <dbReference type="Pfam" id="PF00389"/>
    </source>
</evidence>
<dbReference type="CDD" id="cd05299">
    <property type="entry name" value="CtBP_dh"/>
    <property type="match status" value="1"/>
</dbReference>
<proteinExistence type="inferred from homology"/>
<evidence type="ECO:0000256" key="2">
    <source>
        <dbReference type="RuleBase" id="RU003719"/>
    </source>
</evidence>
<dbReference type="GO" id="GO:0030267">
    <property type="term" value="F:glyoxylate reductase (NADPH) activity"/>
    <property type="evidence" value="ECO:0007669"/>
    <property type="project" value="TreeGrafter"/>
</dbReference>
<evidence type="ECO:0000259" key="4">
    <source>
        <dbReference type="Pfam" id="PF02826"/>
    </source>
</evidence>
<dbReference type="SUPFAM" id="SSF51735">
    <property type="entry name" value="NAD(P)-binding Rossmann-fold domains"/>
    <property type="match status" value="1"/>
</dbReference>
<dbReference type="PANTHER" id="PTHR10996">
    <property type="entry name" value="2-HYDROXYACID DEHYDROGENASE-RELATED"/>
    <property type="match status" value="1"/>
</dbReference>
<evidence type="ECO:0000313" key="6">
    <source>
        <dbReference type="Proteomes" id="UP000016986"/>
    </source>
</evidence>
<dbReference type="GO" id="GO:0005829">
    <property type="term" value="C:cytosol"/>
    <property type="evidence" value="ECO:0007669"/>
    <property type="project" value="TreeGrafter"/>
</dbReference>
<dbReference type="eggNOG" id="arCOG01754">
    <property type="taxonomic scope" value="Archaea"/>
</dbReference>
<dbReference type="GO" id="GO:0016618">
    <property type="term" value="F:hydroxypyruvate reductase [NAD(P)H] activity"/>
    <property type="evidence" value="ECO:0007669"/>
    <property type="project" value="TreeGrafter"/>
</dbReference>
<dbReference type="GO" id="GO:0051287">
    <property type="term" value="F:NAD binding"/>
    <property type="evidence" value="ECO:0007669"/>
    <property type="project" value="InterPro"/>
</dbReference>
<dbReference type="InterPro" id="IPR036291">
    <property type="entry name" value="NAD(P)-bd_dom_sf"/>
</dbReference>
<dbReference type="AlphaFoldDB" id="U3ACF3"/>
<dbReference type="Pfam" id="PF02826">
    <property type="entry name" value="2-Hacid_dh_C"/>
    <property type="match status" value="1"/>
</dbReference>
<evidence type="ECO:0000256" key="1">
    <source>
        <dbReference type="ARBA" id="ARBA00023002"/>
    </source>
</evidence>
<dbReference type="EMBL" id="BATA01000023">
    <property type="protein sequence ID" value="GAD52453.1"/>
    <property type="molecule type" value="Genomic_DNA"/>
</dbReference>
<dbReference type="PANTHER" id="PTHR10996:SF283">
    <property type="entry name" value="GLYOXYLATE_HYDROXYPYRUVATE REDUCTASE B"/>
    <property type="match status" value="1"/>
</dbReference>
<feature type="domain" description="D-isomer specific 2-hydroxyacid dehydrogenase catalytic" evidence="3">
    <location>
        <begin position="13"/>
        <end position="314"/>
    </location>
</feature>
<accession>U3ACF3</accession>
<dbReference type="RefSeq" id="WP_021780083.1">
    <property type="nucleotide sequence ID" value="NZ_BATA01000023.1"/>
</dbReference>
<organism evidence="5 6">
    <name type="scientific">Halarchaeum acidiphilum MH1-52-1</name>
    <dbReference type="NCBI Taxonomy" id="1261545"/>
    <lineage>
        <taxon>Archaea</taxon>
        <taxon>Methanobacteriati</taxon>
        <taxon>Methanobacteriota</taxon>
        <taxon>Stenosarchaea group</taxon>
        <taxon>Halobacteria</taxon>
        <taxon>Halobacteriales</taxon>
        <taxon>Halobacteriaceae</taxon>
    </lineage>
</organism>
<comment type="caution">
    <text evidence="5">The sequence shown here is derived from an EMBL/GenBank/DDBJ whole genome shotgun (WGS) entry which is preliminary data.</text>
</comment>
<dbReference type="InterPro" id="IPR050223">
    <property type="entry name" value="D-isomer_2-hydroxyacid_DH"/>
</dbReference>
<dbReference type="SUPFAM" id="SSF52283">
    <property type="entry name" value="Formate/glycerate dehydrogenase catalytic domain-like"/>
    <property type="match status" value="1"/>
</dbReference>
<evidence type="ECO:0000313" key="5">
    <source>
        <dbReference type="EMBL" id="GAD52453.1"/>
    </source>
</evidence>
<dbReference type="Proteomes" id="UP000016986">
    <property type="component" value="Unassembled WGS sequence"/>
</dbReference>